<dbReference type="InterPro" id="IPR007373">
    <property type="entry name" value="Thiamin_PyroPKinase_B1-bd"/>
</dbReference>
<keyword evidence="2" id="KW-0547">Nucleotide-binding</keyword>
<evidence type="ECO:0000256" key="5">
    <source>
        <dbReference type="NCBIfam" id="TIGR01378"/>
    </source>
</evidence>
<dbReference type="PANTHER" id="PTHR41299">
    <property type="entry name" value="THIAMINE PYROPHOSPHOKINASE"/>
    <property type="match status" value="1"/>
</dbReference>
<dbReference type="InterPro" id="IPR036759">
    <property type="entry name" value="TPK_catalytic_sf"/>
</dbReference>
<keyword evidence="4" id="KW-0067">ATP-binding</keyword>
<proteinExistence type="predicted"/>
<dbReference type="InterPro" id="IPR053149">
    <property type="entry name" value="TPK"/>
</dbReference>
<evidence type="ECO:0000259" key="6">
    <source>
        <dbReference type="SMART" id="SM00983"/>
    </source>
</evidence>
<gene>
    <name evidence="7" type="ORF">TMU3MR103_2158</name>
</gene>
<dbReference type="GO" id="GO:0004788">
    <property type="term" value="F:thiamine diphosphokinase activity"/>
    <property type="evidence" value="ECO:0007669"/>
    <property type="project" value="UniProtKB-UniRule"/>
</dbReference>
<keyword evidence="8" id="KW-1185">Reference proteome</keyword>
<dbReference type="InterPro" id="IPR006282">
    <property type="entry name" value="Thi_PPkinase"/>
</dbReference>
<dbReference type="CDD" id="cd07995">
    <property type="entry name" value="TPK"/>
    <property type="match status" value="1"/>
</dbReference>
<evidence type="ECO:0000313" key="8">
    <source>
        <dbReference type="Proteomes" id="UP000029381"/>
    </source>
</evidence>
<dbReference type="RefSeq" id="WP_028791056.1">
    <property type="nucleotide sequence ID" value="NZ_JPVT01000243.1"/>
</dbReference>
<dbReference type="GO" id="GO:0006772">
    <property type="term" value="P:thiamine metabolic process"/>
    <property type="evidence" value="ECO:0007669"/>
    <property type="project" value="UniProtKB-UniRule"/>
</dbReference>
<dbReference type="GO" id="GO:0030975">
    <property type="term" value="F:thiamine binding"/>
    <property type="evidence" value="ECO:0007669"/>
    <property type="project" value="InterPro"/>
</dbReference>
<name>A0A091BWP6_9ENTE</name>
<evidence type="ECO:0000313" key="7">
    <source>
        <dbReference type="EMBL" id="KFN89164.1"/>
    </source>
</evidence>
<organism evidence="7 8">
    <name type="scientific">Tetragenococcus muriaticus 3MR10-3</name>
    <dbReference type="NCBI Taxonomy" id="1302648"/>
    <lineage>
        <taxon>Bacteria</taxon>
        <taxon>Bacillati</taxon>
        <taxon>Bacillota</taxon>
        <taxon>Bacilli</taxon>
        <taxon>Lactobacillales</taxon>
        <taxon>Enterococcaceae</taxon>
        <taxon>Tetragenococcus</taxon>
    </lineage>
</organism>
<dbReference type="GO" id="GO:0016301">
    <property type="term" value="F:kinase activity"/>
    <property type="evidence" value="ECO:0007669"/>
    <property type="project" value="UniProtKB-KW"/>
</dbReference>
<comment type="caution">
    <text evidence="7">The sequence shown here is derived from an EMBL/GenBank/DDBJ whole genome shotgun (WGS) entry which is preliminary data.</text>
</comment>
<dbReference type="Proteomes" id="UP000029381">
    <property type="component" value="Unassembled WGS sequence"/>
</dbReference>
<keyword evidence="1 7" id="KW-0808">Transferase</keyword>
<evidence type="ECO:0000256" key="1">
    <source>
        <dbReference type="ARBA" id="ARBA00022679"/>
    </source>
</evidence>
<dbReference type="Gene3D" id="3.40.50.10240">
    <property type="entry name" value="Thiamin pyrophosphokinase, catalytic domain"/>
    <property type="match status" value="1"/>
</dbReference>
<dbReference type="Pfam" id="PF04263">
    <property type="entry name" value="TPK_catalytic"/>
    <property type="match status" value="1"/>
</dbReference>
<dbReference type="AlphaFoldDB" id="A0A091BWP6"/>
<feature type="domain" description="Thiamin pyrophosphokinase thiamin-binding" evidence="6">
    <location>
        <begin position="141"/>
        <end position="205"/>
    </location>
</feature>
<dbReference type="NCBIfam" id="TIGR01378">
    <property type="entry name" value="thi_PPkinase"/>
    <property type="match status" value="1"/>
</dbReference>
<dbReference type="PANTHER" id="PTHR41299:SF1">
    <property type="entry name" value="THIAMINE PYROPHOSPHOKINASE"/>
    <property type="match status" value="1"/>
</dbReference>
<dbReference type="SMART" id="SM00983">
    <property type="entry name" value="TPK_B1_binding"/>
    <property type="match status" value="1"/>
</dbReference>
<dbReference type="EMBL" id="JPVT01000243">
    <property type="protein sequence ID" value="KFN89164.1"/>
    <property type="molecule type" value="Genomic_DNA"/>
</dbReference>
<evidence type="ECO:0000256" key="3">
    <source>
        <dbReference type="ARBA" id="ARBA00022777"/>
    </source>
</evidence>
<dbReference type="Pfam" id="PF04265">
    <property type="entry name" value="TPK_B1_binding"/>
    <property type="match status" value="1"/>
</dbReference>
<evidence type="ECO:0000256" key="4">
    <source>
        <dbReference type="ARBA" id="ARBA00022840"/>
    </source>
</evidence>
<accession>A0A091BWP6</accession>
<reference evidence="7 8" key="1">
    <citation type="submission" date="2014-08" db="EMBL/GenBank/DDBJ databases">
        <title>Genome sequence of Tetragenococcus muriaticus.</title>
        <authorList>
            <person name="Chuea-nongthon C."/>
            <person name="Rodtong S."/>
            <person name="Yongsawatdigul J."/>
            <person name="Steele J.L."/>
            <person name="Liu X.-y."/>
            <person name="Speers J."/>
            <person name="Glasner J.D."/>
            <person name="Neeno-Eckwall E.C."/>
        </authorList>
    </citation>
    <scope>NUCLEOTIDE SEQUENCE [LARGE SCALE GENOMIC DNA]</scope>
    <source>
        <strain evidence="7 8">3MR10-3</strain>
    </source>
</reference>
<dbReference type="PATRIC" id="fig|1302648.3.peg.2111"/>
<dbReference type="InterPro" id="IPR007371">
    <property type="entry name" value="TPK_catalytic"/>
</dbReference>
<dbReference type="SUPFAM" id="SSF63999">
    <property type="entry name" value="Thiamin pyrophosphokinase, catalytic domain"/>
    <property type="match status" value="1"/>
</dbReference>
<dbReference type="EC" id="2.7.6.2" evidence="5"/>
<protein>
    <recommendedName>
        <fullName evidence="5">Thiamine diphosphokinase</fullName>
        <ecNumber evidence="5">2.7.6.2</ecNumber>
    </recommendedName>
</protein>
<sequence length="212" mass="23799">MNILLAAGGPISNWPEIEEHYDFYVGIDRGSLFLHQKGLPLDIAIGDFDSLNAQERENIFNSAERVVTSPAEKDNTDTQLALELILKEQPNANVTVVGSTGGRIDHFLANFWLVLEPRFRKYSQNICLKDKQNTISFLLPGNHTVTKEMDKKYLAYCCLTPVSELTLAKSKYILDKQEVLYPTSYASNEFIDDYANVSFSKGIVAVIQSKDA</sequence>
<evidence type="ECO:0000256" key="2">
    <source>
        <dbReference type="ARBA" id="ARBA00022741"/>
    </source>
</evidence>
<dbReference type="GO" id="GO:0009229">
    <property type="term" value="P:thiamine diphosphate biosynthetic process"/>
    <property type="evidence" value="ECO:0007669"/>
    <property type="project" value="InterPro"/>
</dbReference>
<dbReference type="GO" id="GO:0005524">
    <property type="term" value="F:ATP binding"/>
    <property type="evidence" value="ECO:0007669"/>
    <property type="project" value="UniProtKB-KW"/>
</dbReference>
<keyword evidence="3 7" id="KW-0418">Kinase</keyword>